<dbReference type="RefSeq" id="WP_087277128.1">
    <property type="nucleotide sequence ID" value="NZ_CP021455.1"/>
</dbReference>
<evidence type="ECO:0000313" key="2">
    <source>
        <dbReference type="EMBL" id="ARU03805.1"/>
    </source>
</evidence>
<accession>A0A1Y0EJJ4</accession>
<keyword evidence="3" id="KW-1185">Reference proteome</keyword>
<feature type="compositionally biased region" description="Low complexity" evidence="1">
    <location>
        <begin position="112"/>
        <end position="128"/>
    </location>
</feature>
<evidence type="ECO:0008006" key="4">
    <source>
        <dbReference type="Google" id="ProtNLM"/>
    </source>
</evidence>
<feature type="region of interest" description="Disordered" evidence="1">
    <location>
        <begin position="88"/>
        <end position="137"/>
    </location>
</feature>
<reference evidence="2 3" key="1">
    <citation type="submission" date="2017-05" db="EMBL/GenBank/DDBJ databases">
        <authorList>
            <person name="Song R."/>
            <person name="Chenine A.L."/>
            <person name="Ruprecht R.M."/>
        </authorList>
    </citation>
    <scope>NUCLEOTIDE SEQUENCE [LARGE SCALE GENOMIC DNA]</scope>
    <source>
        <strain evidence="2 3">DSM 26136</strain>
    </source>
</reference>
<protein>
    <recommendedName>
        <fullName evidence="4">Anti-sigma factor</fullName>
    </recommendedName>
</protein>
<dbReference type="Proteomes" id="UP000196138">
    <property type="component" value="Chromosome"/>
</dbReference>
<gene>
    <name evidence="2" type="ORF">CCO03_03100</name>
</gene>
<evidence type="ECO:0000313" key="3">
    <source>
        <dbReference type="Proteomes" id="UP000196138"/>
    </source>
</evidence>
<name>A0A1Y0EJJ4_9BURK</name>
<dbReference type="AlphaFoldDB" id="A0A1Y0EJJ4"/>
<dbReference type="KEGG" id="cser:CCO03_03100"/>
<dbReference type="OrthoDB" id="5702022at2"/>
<sequence length="298" mass="30327">MADERWSDQDLMAWADGELPAERSLALEAELTRDAALARRATAMLDTRALSREAWDAELDAPVPAALSQAVQALVAQHRAQTNHETLVATAPTSAPSGPAGGSDTRPQAANGARQASASPASAAQSRPSPGPSPSALRPGWWTAWQALWRPWPMGLAASALCAGLGFVLGSAQQGGSASLAGLDASRPLPAAVAAALQGVLSGDTADVGGAAFAPVASYRTAAGALCREFIWGATPAEQLEGMACREGTQWRLQAVARVSATGFAPASGEGPLAALLAQIEVGEALTPEAERAALAQP</sequence>
<dbReference type="EMBL" id="CP021455">
    <property type="protein sequence ID" value="ARU03805.1"/>
    <property type="molecule type" value="Genomic_DNA"/>
</dbReference>
<evidence type="ECO:0000256" key="1">
    <source>
        <dbReference type="SAM" id="MobiDB-lite"/>
    </source>
</evidence>
<organism evidence="2 3">
    <name type="scientific">Comamonas serinivorans</name>
    <dbReference type="NCBI Taxonomy" id="1082851"/>
    <lineage>
        <taxon>Bacteria</taxon>
        <taxon>Pseudomonadati</taxon>
        <taxon>Pseudomonadota</taxon>
        <taxon>Betaproteobacteria</taxon>
        <taxon>Burkholderiales</taxon>
        <taxon>Comamonadaceae</taxon>
        <taxon>Comamonas</taxon>
    </lineage>
</organism>
<feature type="compositionally biased region" description="Low complexity" evidence="1">
    <location>
        <begin position="90"/>
        <end position="105"/>
    </location>
</feature>
<proteinExistence type="predicted"/>